<dbReference type="AlphaFoldDB" id="A0A392PX19"/>
<keyword evidence="2" id="KW-1185">Reference proteome</keyword>
<dbReference type="EMBL" id="LXQA010099971">
    <property type="protein sequence ID" value="MCI16227.1"/>
    <property type="molecule type" value="Genomic_DNA"/>
</dbReference>
<evidence type="ECO:0000313" key="1">
    <source>
        <dbReference type="EMBL" id="MCI16227.1"/>
    </source>
</evidence>
<sequence>NGLGCYTNPQNEDVPKVRVFPKKRVDAIKEKEGGSESSEAELDRGKCSFVTPVIGGFTILLLNSSYEDEDCKKEAKNNKAKLKIYGTYSISGGLSSPRGRSKGTTKRRIADMCSVRADTSYPMKVDMPMLGFNDEEYLGGAPNAIFPLIIIVTMAGHDVSRVLVDQGSSCDIMLMTVNYMIFL</sequence>
<protein>
    <submittedName>
        <fullName evidence="1">Uncharacterized protein</fullName>
    </submittedName>
</protein>
<dbReference type="Proteomes" id="UP000265520">
    <property type="component" value="Unassembled WGS sequence"/>
</dbReference>
<evidence type="ECO:0000313" key="2">
    <source>
        <dbReference type="Proteomes" id="UP000265520"/>
    </source>
</evidence>
<comment type="caution">
    <text evidence="1">The sequence shown here is derived from an EMBL/GenBank/DDBJ whole genome shotgun (WGS) entry which is preliminary data.</text>
</comment>
<feature type="non-terminal residue" evidence="1">
    <location>
        <position position="183"/>
    </location>
</feature>
<feature type="non-terminal residue" evidence="1">
    <location>
        <position position="1"/>
    </location>
</feature>
<organism evidence="1 2">
    <name type="scientific">Trifolium medium</name>
    <dbReference type="NCBI Taxonomy" id="97028"/>
    <lineage>
        <taxon>Eukaryota</taxon>
        <taxon>Viridiplantae</taxon>
        <taxon>Streptophyta</taxon>
        <taxon>Embryophyta</taxon>
        <taxon>Tracheophyta</taxon>
        <taxon>Spermatophyta</taxon>
        <taxon>Magnoliopsida</taxon>
        <taxon>eudicotyledons</taxon>
        <taxon>Gunneridae</taxon>
        <taxon>Pentapetalae</taxon>
        <taxon>rosids</taxon>
        <taxon>fabids</taxon>
        <taxon>Fabales</taxon>
        <taxon>Fabaceae</taxon>
        <taxon>Papilionoideae</taxon>
        <taxon>50 kb inversion clade</taxon>
        <taxon>NPAAA clade</taxon>
        <taxon>Hologalegina</taxon>
        <taxon>IRL clade</taxon>
        <taxon>Trifolieae</taxon>
        <taxon>Trifolium</taxon>
    </lineage>
</organism>
<proteinExistence type="predicted"/>
<reference evidence="1 2" key="1">
    <citation type="journal article" date="2018" name="Front. Plant Sci.">
        <title>Red Clover (Trifolium pratense) and Zigzag Clover (T. medium) - A Picture of Genomic Similarities and Differences.</title>
        <authorList>
            <person name="Dluhosova J."/>
            <person name="Istvanek J."/>
            <person name="Nedelnik J."/>
            <person name="Repkova J."/>
        </authorList>
    </citation>
    <scope>NUCLEOTIDE SEQUENCE [LARGE SCALE GENOMIC DNA]</scope>
    <source>
        <strain evidence="2">cv. 10/8</strain>
        <tissue evidence="1">Leaf</tissue>
    </source>
</reference>
<name>A0A392PX19_9FABA</name>
<accession>A0A392PX19</accession>